<dbReference type="PANTHER" id="PTHR43752:SF2">
    <property type="entry name" value="BNR_ASP-BOX REPEAT FAMILY PROTEIN"/>
    <property type="match status" value="1"/>
</dbReference>
<sequence length="377" mass="43311">MESKKAVLEPARIVTAPGKKYAWVSREWQGCPTIARTARGRLWAGWYSGGIIEPDERNYNLLVYSDDEGLTWSEPVLVIDSRPEINLRAMDIQLWIDPEENLRVFWTQTGESGERDETGRRSEYADGVFGIWSIATQDVDSDRPAWTEPVRISDGFLRCRPTVLSDHRIIMCPYDWVHDRYAYNISEDGGRTWKRFFGAVKVGDREWFDETMVVERKDGTLWMLARTKSEGALAQTFSSDGGETWLPVGLSRIKNPSSRFWIGRIRSGRLLLINHHEFTGRNRIAAFLSDDDGETWPYSLLLDERPSVSYPDVAECPDGSILCIYDRERVSMGEILMARFTEEDICAGEMVTESSYRKRKISACRKCELSLEDENED</sequence>
<comment type="caution">
    <text evidence="2">The sequence shown here is derived from an EMBL/GenBank/DDBJ whole genome shotgun (WGS) entry which is preliminary data.</text>
</comment>
<dbReference type="PANTHER" id="PTHR43752">
    <property type="entry name" value="BNR/ASP-BOX REPEAT FAMILY PROTEIN"/>
    <property type="match status" value="1"/>
</dbReference>
<dbReference type="CDD" id="cd15482">
    <property type="entry name" value="Sialidase_non-viral"/>
    <property type="match status" value="1"/>
</dbReference>
<dbReference type="Pfam" id="PF13088">
    <property type="entry name" value="BNR_2"/>
    <property type="match status" value="1"/>
</dbReference>
<gene>
    <name evidence="2" type="ORF">H8730_14915</name>
</gene>
<evidence type="ECO:0000313" key="3">
    <source>
        <dbReference type="Proteomes" id="UP000657006"/>
    </source>
</evidence>
<name>A0A926DT67_9FIRM</name>
<keyword evidence="3" id="KW-1185">Reference proteome</keyword>
<dbReference type="Gene3D" id="2.120.10.10">
    <property type="match status" value="1"/>
</dbReference>
<dbReference type="RefSeq" id="WP_177719902.1">
    <property type="nucleotide sequence ID" value="NZ_JACRSQ010000033.1"/>
</dbReference>
<accession>A0A926DT67</accession>
<dbReference type="EMBL" id="JACRSQ010000033">
    <property type="protein sequence ID" value="MBC8544838.1"/>
    <property type="molecule type" value="Genomic_DNA"/>
</dbReference>
<proteinExistence type="predicted"/>
<dbReference type="AlphaFoldDB" id="A0A926DT67"/>
<dbReference type="InterPro" id="IPR011040">
    <property type="entry name" value="Sialidase"/>
</dbReference>
<dbReference type="Proteomes" id="UP000657006">
    <property type="component" value="Unassembled WGS sequence"/>
</dbReference>
<reference evidence="2" key="1">
    <citation type="submission" date="2020-08" db="EMBL/GenBank/DDBJ databases">
        <title>Genome public.</title>
        <authorList>
            <person name="Liu C."/>
            <person name="Sun Q."/>
        </authorList>
    </citation>
    <scope>NUCLEOTIDE SEQUENCE</scope>
    <source>
        <strain evidence="2">NSJ-32</strain>
    </source>
</reference>
<evidence type="ECO:0000313" key="2">
    <source>
        <dbReference type="EMBL" id="MBC8544838.1"/>
    </source>
</evidence>
<dbReference type="SUPFAM" id="SSF50939">
    <property type="entry name" value="Sialidases"/>
    <property type="match status" value="1"/>
</dbReference>
<evidence type="ECO:0000259" key="1">
    <source>
        <dbReference type="Pfam" id="PF13088"/>
    </source>
</evidence>
<feature type="domain" description="Sialidase" evidence="1">
    <location>
        <begin position="41"/>
        <end position="321"/>
    </location>
</feature>
<dbReference type="InterPro" id="IPR036278">
    <property type="entry name" value="Sialidase_sf"/>
</dbReference>
<organism evidence="2 3">
    <name type="scientific">Bianquea renquensis</name>
    <dbReference type="NCBI Taxonomy" id="2763661"/>
    <lineage>
        <taxon>Bacteria</taxon>
        <taxon>Bacillati</taxon>
        <taxon>Bacillota</taxon>
        <taxon>Clostridia</taxon>
        <taxon>Eubacteriales</taxon>
        <taxon>Bianqueaceae</taxon>
        <taxon>Bianquea</taxon>
    </lineage>
</organism>
<protein>
    <submittedName>
        <fullName evidence="2">Exo-alpha-sialidase</fullName>
    </submittedName>
</protein>